<dbReference type="EMBL" id="CP049887">
    <property type="protein sequence ID" value="QIL48180.1"/>
    <property type="molecule type" value="Genomic_DNA"/>
</dbReference>
<dbReference type="Proteomes" id="UP000501747">
    <property type="component" value="Chromosome"/>
</dbReference>
<organism evidence="2 3">
    <name type="scientific">Vagococcus hydrophili</name>
    <dbReference type="NCBI Taxonomy" id="2714947"/>
    <lineage>
        <taxon>Bacteria</taxon>
        <taxon>Bacillati</taxon>
        <taxon>Bacillota</taxon>
        <taxon>Bacilli</taxon>
        <taxon>Lactobacillales</taxon>
        <taxon>Enterococcaceae</taxon>
        <taxon>Vagococcus</taxon>
    </lineage>
</organism>
<reference evidence="2 3" key="1">
    <citation type="submission" date="2020-03" db="EMBL/GenBank/DDBJ databases">
        <title>Vagococcus sp. nov., isolated from beetles.</title>
        <authorList>
            <person name="Hyun D.-W."/>
            <person name="Bae J.-W."/>
        </authorList>
    </citation>
    <scope>NUCLEOTIDE SEQUENCE [LARGE SCALE GENOMIC DNA]</scope>
    <source>
        <strain evidence="2 3">HDW17B</strain>
    </source>
</reference>
<keyword evidence="3" id="KW-1185">Reference proteome</keyword>
<dbReference type="RefSeq" id="WP_166034328.1">
    <property type="nucleotide sequence ID" value="NZ_CP049887.1"/>
</dbReference>
<gene>
    <name evidence="2" type="ORF">G7082_06590</name>
</gene>
<dbReference type="AlphaFoldDB" id="A0A6G8AT77"/>
<accession>A0A6G8AT77</accession>
<evidence type="ECO:0000313" key="3">
    <source>
        <dbReference type="Proteomes" id="UP000501747"/>
    </source>
</evidence>
<evidence type="ECO:0000313" key="2">
    <source>
        <dbReference type="EMBL" id="QIL48180.1"/>
    </source>
</evidence>
<feature type="transmembrane region" description="Helical" evidence="1">
    <location>
        <begin position="69"/>
        <end position="88"/>
    </location>
</feature>
<feature type="transmembrane region" description="Helical" evidence="1">
    <location>
        <begin position="40"/>
        <end position="57"/>
    </location>
</feature>
<name>A0A6G8AT77_9ENTE</name>
<keyword evidence="1" id="KW-1133">Transmembrane helix</keyword>
<keyword evidence="1" id="KW-0472">Membrane</keyword>
<evidence type="ECO:0000256" key="1">
    <source>
        <dbReference type="SAM" id="Phobius"/>
    </source>
</evidence>
<feature type="transmembrane region" description="Helical" evidence="1">
    <location>
        <begin position="9"/>
        <end position="28"/>
    </location>
</feature>
<proteinExistence type="predicted"/>
<keyword evidence="1" id="KW-0812">Transmembrane</keyword>
<feature type="transmembrane region" description="Helical" evidence="1">
    <location>
        <begin position="94"/>
        <end position="116"/>
    </location>
</feature>
<dbReference type="KEGG" id="vhy:G7082_06590"/>
<sequence>MKSDYHQTIYLTLLFTVICFLSLIFATGKGIGISFDDNQLVAYLLSGISLFICLSAFKVKLSRKRKTMVKTLGTVHSLFLILFFSGWIGFNEGLFIFIIPIIGASYFSFVTIIHYLEFNN</sequence>
<protein>
    <submittedName>
        <fullName evidence="2">Uncharacterized protein</fullName>
    </submittedName>
</protein>